<protein>
    <recommendedName>
        <fullName evidence="13">galacturonan 1,4-alpha-galacturonidase</fullName>
        <ecNumber evidence="13">3.2.1.67</ecNumber>
    </recommendedName>
</protein>
<evidence type="ECO:0000256" key="8">
    <source>
        <dbReference type="ARBA" id="ARBA00023277"/>
    </source>
</evidence>
<evidence type="ECO:0000256" key="3">
    <source>
        <dbReference type="ARBA" id="ARBA00022525"/>
    </source>
</evidence>
<dbReference type="InterPro" id="IPR000743">
    <property type="entry name" value="Glyco_hydro_28"/>
</dbReference>
<comment type="similarity">
    <text evidence="2 15">Belongs to the glycosyl hydrolase 28 family.</text>
</comment>
<dbReference type="InterPro" id="IPR011050">
    <property type="entry name" value="Pectin_lyase_fold/virulence"/>
</dbReference>
<dbReference type="GO" id="GO:0071555">
    <property type="term" value="P:cell wall organization"/>
    <property type="evidence" value="ECO:0007669"/>
    <property type="project" value="UniProtKB-KW"/>
</dbReference>
<evidence type="ECO:0000256" key="9">
    <source>
        <dbReference type="ARBA" id="ARBA00023295"/>
    </source>
</evidence>
<dbReference type="EC" id="3.2.1.67" evidence="13"/>
<evidence type="ECO:0000256" key="4">
    <source>
        <dbReference type="ARBA" id="ARBA00022729"/>
    </source>
</evidence>
<accession>A0A0F2LYF9</accession>
<evidence type="ECO:0000256" key="15">
    <source>
        <dbReference type="RuleBase" id="RU361169"/>
    </source>
</evidence>
<feature type="chain" id="PRO_5002454745" description="galacturonan 1,4-alpha-galacturonidase" evidence="16">
    <location>
        <begin position="22"/>
        <end position="462"/>
    </location>
</feature>
<dbReference type="Pfam" id="PF00295">
    <property type="entry name" value="Glyco_hydro_28"/>
    <property type="match status" value="2"/>
</dbReference>
<keyword evidence="8" id="KW-0119">Carbohydrate metabolism</keyword>
<keyword evidence="4 16" id="KW-0732">Signal</keyword>
<name>A0A0F2LYF9_SPOSC</name>
<reference evidence="17 18" key="1">
    <citation type="journal article" date="2014" name="BMC Genomics">
        <title>Comparative genomics of the major fungal agents of human and animal Sporotrichosis: Sporothrix schenckii and Sporothrix brasiliensis.</title>
        <authorList>
            <person name="Teixeira M.M."/>
            <person name="de Almeida L.G."/>
            <person name="Kubitschek-Barreira P."/>
            <person name="Alves F.L."/>
            <person name="Kioshima E.S."/>
            <person name="Abadio A.K."/>
            <person name="Fernandes L."/>
            <person name="Derengowski L.S."/>
            <person name="Ferreira K.S."/>
            <person name="Souza R.C."/>
            <person name="Ruiz J.C."/>
            <person name="de Andrade N.C."/>
            <person name="Paes H.C."/>
            <person name="Nicola A.M."/>
            <person name="Albuquerque P."/>
            <person name="Gerber A.L."/>
            <person name="Martins V.P."/>
            <person name="Peconick L.D."/>
            <person name="Neto A.V."/>
            <person name="Chaucanez C.B."/>
            <person name="Silva P.A."/>
            <person name="Cunha O.L."/>
            <person name="de Oliveira F.F."/>
            <person name="dos Santos T.C."/>
            <person name="Barros A.L."/>
            <person name="Soares M.A."/>
            <person name="de Oliveira L.M."/>
            <person name="Marini M.M."/>
            <person name="Villalobos-Duno H."/>
            <person name="Cunha M.M."/>
            <person name="de Hoog S."/>
            <person name="da Silveira J.F."/>
            <person name="Henrissat B."/>
            <person name="Nino-Vega G.A."/>
            <person name="Cisalpino P.S."/>
            <person name="Mora-Montes H.M."/>
            <person name="Almeida S.R."/>
            <person name="Stajich J.E."/>
            <person name="Lopes-Bezerra L.M."/>
            <person name="Vasconcelos A.T."/>
            <person name="Felipe M.S."/>
        </authorList>
    </citation>
    <scope>NUCLEOTIDE SEQUENCE [LARGE SCALE GENOMIC DNA]</scope>
    <source>
        <strain evidence="17 18">1099-18</strain>
    </source>
</reference>
<dbReference type="PANTHER" id="PTHR31736:SF12">
    <property type="entry name" value="EXO-POLYGALACTURONASE, PUTATIVE-RELATED"/>
    <property type="match status" value="1"/>
</dbReference>
<evidence type="ECO:0000256" key="13">
    <source>
        <dbReference type="ARBA" id="ARBA00038933"/>
    </source>
</evidence>
<evidence type="ECO:0000256" key="12">
    <source>
        <dbReference type="ARBA" id="ARBA00037312"/>
    </source>
</evidence>
<evidence type="ECO:0000256" key="2">
    <source>
        <dbReference type="ARBA" id="ARBA00008834"/>
    </source>
</evidence>
<gene>
    <name evidence="17" type="ORF">SPSK_03185</name>
</gene>
<comment type="caution">
    <text evidence="17">The sequence shown here is derived from an EMBL/GenBank/DDBJ whole genome shotgun (WGS) entry which is preliminary data.</text>
</comment>
<dbReference type="InterPro" id="IPR012334">
    <property type="entry name" value="Pectin_lyas_fold"/>
</dbReference>
<dbReference type="EMBL" id="AXCR01000010">
    <property type="protein sequence ID" value="KJR82488.1"/>
    <property type="molecule type" value="Genomic_DNA"/>
</dbReference>
<dbReference type="GO" id="GO:0047911">
    <property type="term" value="F:galacturan 1,4-alpha-galacturonidase activity"/>
    <property type="evidence" value="ECO:0007669"/>
    <property type="project" value="UniProtKB-EC"/>
</dbReference>
<keyword evidence="11" id="KW-0624">Polysaccharide degradation</keyword>
<evidence type="ECO:0000256" key="14">
    <source>
        <dbReference type="ARBA" id="ARBA00048766"/>
    </source>
</evidence>
<comment type="subcellular location">
    <subcellularLocation>
        <location evidence="1">Secreted</location>
    </subcellularLocation>
</comment>
<comment type="function">
    <text evidence="12">Specific in hydrolyzing the terminal glycosidic bond of polygalacturonic acid and oligogalacturonates.</text>
</comment>
<evidence type="ECO:0000256" key="5">
    <source>
        <dbReference type="ARBA" id="ARBA00022801"/>
    </source>
</evidence>
<keyword evidence="5 15" id="KW-0378">Hydrolase</keyword>
<keyword evidence="7" id="KW-0325">Glycoprotein</keyword>
<dbReference type="RefSeq" id="XP_016585164.1">
    <property type="nucleotide sequence ID" value="XM_016730026.1"/>
</dbReference>
<evidence type="ECO:0000256" key="1">
    <source>
        <dbReference type="ARBA" id="ARBA00004613"/>
    </source>
</evidence>
<evidence type="ECO:0000256" key="10">
    <source>
        <dbReference type="ARBA" id="ARBA00023316"/>
    </source>
</evidence>
<dbReference type="Proteomes" id="UP000033710">
    <property type="component" value="Unassembled WGS sequence"/>
</dbReference>
<dbReference type="AlphaFoldDB" id="A0A0F2LYF9"/>
<dbReference type="KEGG" id="ssck:SPSK_03185"/>
<proteinExistence type="inferred from homology"/>
<dbReference type="OrthoDB" id="187139at2759"/>
<dbReference type="GO" id="GO:0004650">
    <property type="term" value="F:polygalacturonase activity"/>
    <property type="evidence" value="ECO:0007669"/>
    <property type="project" value="InterPro"/>
</dbReference>
<dbReference type="GeneID" id="27665303"/>
<dbReference type="SUPFAM" id="SSF51126">
    <property type="entry name" value="Pectin lyase-like"/>
    <property type="match status" value="1"/>
</dbReference>
<evidence type="ECO:0000313" key="18">
    <source>
        <dbReference type="Proteomes" id="UP000033710"/>
    </source>
</evidence>
<dbReference type="VEuPathDB" id="FungiDB:SPSK_03185"/>
<keyword evidence="10" id="KW-0961">Cell wall biogenesis/degradation</keyword>
<evidence type="ECO:0000256" key="6">
    <source>
        <dbReference type="ARBA" id="ARBA00023157"/>
    </source>
</evidence>
<feature type="signal peptide" evidence="16">
    <location>
        <begin position="1"/>
        <end position="21"/>
    </location>
</feature>
<keyword evidence="9 15" id="KW-0326">Glycosidase</keyword>
<keyword evidence="3" id="KW-0964">Secreted</keyword>
<evidence type="ECO:0000256" key="16">
    <source>
        <dbReference type="SAM" id="SignalP"/>
    </source>
</evidence>
<dbReference type="PANTHER" id="PTHR31736">
    <property type="match status" value="1"/>
</dbReference>
<dbReference type="GO" id="GO:0005576">
    <property type="term" value="C:extracellular region"/>
    <property type="evidence" value="ECO:0007669"/>
    <property type="project" value="UniProtKB-SubCell"/>
</dbReference>
<comment type="catalytic activity">
    <reaction evidence="14">
        <text>[(1-&gt;4)-alpha-D-galacturonosyl](n) + H2O = alpha-D-galacturonate + [(1-&gt;4)-alpha-D-galacturonosyl](n-1)</text>
        <dbReference type="Rhea" id="RHEA:14117"/>
        <dbReference type="Rhea" id="RHEA-COMP:14570"/>
        <dbReference type="Rhea" id="RHEA-COMP:14572"/>
        <dbReference type="ChEBI" id="CHEBI:15377"/>
        <dbReference type="ChEBI" id="CHEBI:58658"/>
        <dbReference type="ChEBI" id="CHEBI:140523"/>
        <dbReference type="EC" id="3.2.1.67"/>
    </reaction>
</comment>
<dbReference type="Gene3D" id="2.160.20.10">
    <property type="entry name" value="Single-stranded right-handed beta-helix, Pectin lyase-like"/>
    <property type="match status" value="1"/>
</dbReference>
<evidence type="ECO:0000256" key="11">
    <source>
        <dbReference type="ARBA" id="ARBA00023326"/>
    </source>
</evidence>
<sequence length="462" mass="49294">MVTMLASAVVIATMLPLGVMASGLHPLAMLQPRSPAADGRVCVVTPIRQQAETTGFGAVVVDDVPQILQAFADCDGGGTVVFPKGARYTIASRLNLVVKDVTVHWHGVWEFSTNLTYWRANGYPIAFQNHQAGFVLSGERISINGHGTGGIDGGGDSWYAVEQGVTQVGRPMPFVLWNVSDVVVRHFSVVQSPLWSINVMNGSNLWFDDIYVNNTATTAPPGKNWVQNTDGFDTMDAHNVALTNFVYQGTGDDAIAIKPRSFNIYYQNLTIHGGNGVAIGSLGQYPEEDSSVANVVVTDVRLIARNSDMHNSAYIKTWVGETVFQPRGSYESAGKPNGGGRGSVTNVVFANFHLDGAGSGPAIDQDSGNNGSYPGTSNILISNIAFRNFTGTLNAKNSRSAEINTSNNRTARISCSTRQPCYNIDFRDIALQPAPNLSAVGAQGECKYVSPGAIHGMIGKGC</sequence>
<organism evidence="17 18">
    <name type="scientific">Sporothrix schenckii 1099-18</name>
    <dbReference type="NCBI Taxonomy" id="1397361"/>
    <lineage>
        <taxon>Eukaryota</taxon>
        <taxon>Fungi</taxon>
        <taxon>Dikarya</taxon>
        <taxon>Ascomycota</taxon>
        <taxon>Pezizomycotina</taxon>
        <taxon>Sordariomycetes</taxon>
        <taxon>Sordariomycetidae</taxon>
        <taxon>Ophiostomatales</taxon>
        <taxon>Ophiostomataceae</taxon>
        <taxon>Sporothrix</taxon>
    </lineage>
</organism>
<dbReference type="GO" id="GO:0000272">
    <property type="term" value="P:polysaccharide catabolic process"/>
    <property type="evidence" value="ECO:0007669"/>
    <property type="project" value="UniProtKB-KW"/>
</dbReference>
<reference evidence="17 18" key="2">
    <citation type="journal article" date="2015" name="Eukaryot. Cell">
        <title>Asexual propagation of a virulent clone complex in a human and feline outbreak of sporotrichosis.</title>
        <authorList>
            <person name="Teixeira Mde M."/>
            <person name="Rodrigues A.M."/>
            <person name="Tsui C.K."/>
            <person name="de Almeida L.G."/>
            <person name="Van Diepeningen A.D."/>
            <person name="van den Ende B.G."/>
            <person name="Fernandes G.F."/>
            <person name="Kano R."/>
            <person name="Hamelin R.C."/>
            <person name="Lopes-Bezerra L.M."/>
            <person name="Vasconcelos A.T."/>
            <person name="de Hoog S."/>
            <person name="de Camargo Z.P."/>
            <person name="Felipe M.S."/>
        </authorList>
    </citation>
    <scope>NUCLEOTIDE SEQUENCE [LARGE SCALE GENOMIC DNA]</scope>
    <source>
        <strain evidence="17 18">1099-18</strain>
    </source>
</reference>
<evidence type="ECO:0000313" key="17">
    <source>
        <dbReference type="EMBL" id="KJR82488.1"/>
    </source>
</evidence>
<keyword evidence="6" id="KW-1015">Disulfide bond</keyword>
<evidence type="ECO:0000256" key="7">
    <source>
        <dbReference type="ARBA" id="ARBA00023180"/>
    </source>
</evidence>